<dbReference type="Proteomes" id="UP000015104">
    <property type="component" value="Unassembled WGS sequence"/>
</dbReference>
<accession>T1KRU9</accession>
<evidence type="ECO:0000313" key="2">
    <source>
        <dbReference type="Proteomes" id="UP000015104"/>
    </source>
</evidence>
<sequence length="20" mass="2324">MLIARFWSIQLGWVNDGGFL</sequence>
<protein>
    <submittedName>
        <fullName evidence="1">Uncharacterized protein</fullName>
    </submittedName>
</protein>
<reference evidence="1" key="2">
    <citation type="submission" date="2015-06" db="UniProtKB">
        <authorList>
            <consortium name="EnsemblMetazoa"/>
        </authorList>
    </citation>
    <scope>IDENTIFICATION</scope>
</reference>
<dbReference type="EMBL" id="CAEY01000418">
    <property type="status" value="NOT_ANNOTATED_CDS"/>
    <property type="molecule type" value="Genomic_DNA"/>
</dbReference>
<name>T1KRU9_TETUR</name>
<dbReference type="AlphaFoldDB" id="T1KRU9"/>
<evidence type="ECO:0000313" key="1">
    <source>
        <dbReference type="EnsemblMetazoa" id="tetur19g00790.1"/>
    </source>
</evidence>
<organism evidence="1 2">
    <name type="scientific">Tetranychus urticae</name>
    <name type="common">Two-spotted spider mite</name>
    <dbReference type="NCBI Taxonomy" id="32264"/>
    <lineage>
        <taxon>Eukaryota</taxon>
        <taxon>Metazoa</taxon>
        <taxon>Ecdysozoa</taxon>
        <taxon>Arthropoda</taxon>
        <taxon>Chelicerata</taxon>
        <taxon>Arachnida</taxon>
        <taxon>Acari</taxon>
        <taxon>Acariformes</taxon>
        <taxon>Trombidiformes</taxon>
        <taxon>Prostigmata</taxon>
        <taxon>Eleutherengona</taxon>
        <taxon>Raphignathae</taxon>
        <taxon>Tetranychoidea</taxon>
        <taxon>Tetranychidae</taxon>
        <taxon>Tetranychus</taxon>
    </lineage>
</organism>
<reference evidence="2" key="1">
    <citation type="submission" date="2011-08" db="EMBL/GenBank/DDBJ databases">
        <authorList>
            <person name="Rombauts S."/>
        </authorList>
    </citation>
    <scope>NUCLEOTIDE SEQUENCE</scope>
    <source>
        <strain evidence="2">London</strain>
    </source>
</reference>
<dbReference type="HOGENOM" id="CLU_3428679_0_0_1"/>
<keyword evidence="2" id="KW-1185">Reference proteome</keyword>
<dbReference type="EnsemblMetazoa" id="tetur19g00790.1">
    <property type="protein sequence ID" value="tetur19g00790.1"/>
    <property type="gene ID" value="tetur19g00790"/>
</dbReference>
<proteinExistence type="predicted"/>